<gene>
    <name evidence="3" type="ORF">GCM10009827_037140</name>
</gene>
<feature type="transmembrane region" description="Helical" evidence="2">
    <location>
        <begin position="54"/>
        <end position="75"/>
    </location>
</feature>
<feature type="region of interest" description="Disordered" evidence="1">
    <location>
        <begin position="83"/>
        <end position="123"/>
    </location>
</feature>
<feature type="transmembrane region" description="Helical" evidence="2">
    <location>
        <begin position="28"/>
        <end position="48"/>
    </location>
</feature>
<comment type="caution">
    <text evidence="3">The sequence shown here is derived from an EMBL/GenBank/DDBJ whole genome shotgun (WGS) entry which is preliminary data.</text>
</comment>
<keyword evidence="4" id="KW-1185">Reference proteome</keyword>
<sequence length="123" mass="13914">MGRRQKPQLITTAERSPEQELRSRERRYVAMMLLRGLCVIVAAVLVTAKVPLLWLWLSLLVAGALVLPWAAVLLANDRGPRPEHLLRNKLQSRRQPQQSHPDPGHALSDREHAEPKEPKVIDG</sequence>
<dbReference type="Proteomes" id="UP001501470">
    <property type="component" value="Unassembled WGS sequence"/>
</dbReference>
<keyword evidence="2" id="KW-0812">Transmembrane</keyword>
<keyword evidence="2" id="KW-0472">Membrane</keyword>
<organism evidence="3 4">
    <name type="scientific">Dactylosporangium maewongense</name>
    <dbReference type="NCBI Taxonomy" id="634393"/>
    <lineage>
        <taxon>Bacteria</taxon>
        <taxon>Bacillati</taxon>
        <taxon>Actinomycetota</taxon>
        <taxon>Actinomycetes</taxon>
        <taxon>Micromonosporales</taxon>
        <taxon>Micromonosporaceae</taxon>
        <taxon>Dactylosporangium</taxon>
    </lineage>
</organism>
<dbReference type="EMBL" id="BAAAQD010000006">
    <property type="protein sequence ID" value="GAA1518525.1"/>
    <property type="molecule type" value="Genomic_DNA"/>
</dbReference>
<feature type="compositionally biased region" description="Basic and acidic residues" evidence="1">
    <location>
        <begin position="107"/>
        <end position="123"/>
    </location>
</feature>
<evidence type="ECO:0000313" key="4">
    <source>
        <dbReference type="Proteomes" id="UP001501470"/>
    </source>
</evidence>
<dbReference type="Pfam" id="PF11298">
    <property type="entry name" value="DUF3099"/>
    <property type="match status" value="1"/>
</dbReference>
<evidence type="ECO:0008006" key="5">
    <source>
        <dbReference type="Google" id="ProtNLM"/>
    </source>
</evidence>
<proteinExistence type="predicted"/>
<keyword evidence="2" id="KW-1133">Transmembrane helix</keyword>
<dbReference type="RefSeq" id="WP_344503198.1">
    <property type="nucleotide sequence ID" value="NZ_BAAAQD010000006.1"/>
</dbReference>
<name>A0ABP4LB38_9ACTN</name>
<accession>A0ABP4LB38</accession>
<reference evidence="4" key="1">
    <citation type="journal article" date="2019" name="Int. J. Syst. Evol. Microbiol.">
        <title>The Global Catalogue of Microorganisms (GCM) 10K type strain sequencing project: providing services to taxonomists for standard genome sequencing and annotation.</title>
        <authorList>
            <consortium name="The Broad Institute Genomics Platform"/>
            <consortium name="The Broad Institute Genome Sequencing Center for Infectious Disease"/>
            <person name="Wu L."/>
            <person name="Ma J."/>
        </authorList>
    </citation>
    <scope>NUCLEOTIDE SEQUENCE [LARGE SCALE GENOMIC DNA]</scope>
    <source>
        <strain evidence="4">JCM 15933</strain>
    </source>
</reference>
<evidence type="ECO:0000256" key="1">
    <source>
        <dbReference type="SAM" id="MobiDB-lite"/>
    </source>
</evidence>
<dbReference type="InterPro" id="IPR021449">
    <property type="entry name" value="DUF3099"/>
</dbReference>
<protein>
    <recommendedName>
        <fullName evidence="5">DUF3099 domain-containing protein</fullName>
    </recommendedName>
</protein>
<evidence type="ECO:0000256" key="2">
    <source>
        <dbReference type="SAM" id="Phobius"/>
    </source>
</evidence>
<evidence type="ECO:0000313" key="3">
    <source>
        <dbReference type="EMBL" id="GAA1518525.1"/>
    </source>
</evidence>